<evidence type="ECO:0000313" key="7">
    <source>
        <dbReference type="EMBL" id="MEX0404102.1"/>
    </source>
</evidence>
<dbReference type="InterPro" id="IPR006146">
    <property type="entry name" value="5'-Nucleotdase_CS"/>
</dbReference>
<evidence type="ECO:0000256" key="3">
    <source>
        <dbReference type="SAM" id="Coils"/>
    </source>
</evidence>
<accession>A0ABV3SBJ9</accession>
<evidence type="ECO:0000259" key="6">
    <source>
        <dbReference type="PROSITE" id="PS51782"/>
    </source>
</evidence>
<comment type="caution">
    <text evidence="7">The sequence shown here is derived from an EMBL/GenBank/DDBJ whole genome shotgun (WGS) entry which is preliminary data.</text>
</comment>
<keyword evidence="3" id="KW-0175">Coiled coil</keyword>
<reference evidence="7 8" key="1">
    <citation type="submission" date="2024-05" db="EMBL/GenBank/DDBJ databases">
        <authorList>
            <person name="Jiang F."/>
        </authorList>
    </citation>
    <scope>NUCLEOTIDE SEQUENCE [LARGE SCALE GENOMIC DNA]</scope>
    <source>
        <strain evidence="7 8">LZ166</strain>
    </source>
</reference>
<dbReference type="SMART" id="SM00257">
    <property type="entry name" value="LysM"/>
    <property type="match status" value="1"/>
</dbReference>
<dbReference type="Pfam" id="PF02872">
    <property type="entry name" value="5_nucleotid_C"/>
    <property type="match status" value="1"/>
</dbReference>
<feature type="domain" description="LysM" evidence="6">
    <location>
        <begin position="748"/>
        <end position="795"/>
    </location>
</feature>
<dbReference type="Pfam" id="PF00149">
    <property type="entry name" value="Metallophos"/>
    <property type="match status" value="1"/>
</dbReference>
<dbReference type="InterPro" id="IPR004843">
    <property type="entry name" value="Calcineurin-like_PHP"/>
</dbReference>
<feature type="region of interest" description="Disordered" evidence="4">
    <location>
        <begin position="537"/>
        <end position="560"/>
    </location>
</feature>
<dbReference type="InterPro" id="IPR029052">
    <property type="entry name" value="Metallo-depent_PP-like"/>
</dbReference>
<evidence type="ECO:0000313" key="8">
    <source>
        <dbReference type="Proteomes" id="UP001556692"/>
    </source>
</evidence>
<evidence type="ECO:0000256" key="4">
    <source>
        <dbReference type="SAM" id="MobiDB-lite"/>
    </source>
</evidence>
<dbReference type="Pfam" id="PF01476">
    <property type="entry name" value="LysM"/>
    <property type="match status" value="1"/>
</dbReference>
<sequence length="799" mass="84142">MKKIATLAAMSASMLAMSTAASFADYTLNILHINDWHSRIESNNKYESTCSAEDEGKGECFGGAARLVTIIDDRREALANENLLVLNAGDNFQGSLFYTTFKGTAEAEFLNRMKFDAMTVGNHEFDDGEDALVPFLEKVEFPVLSANVAPNAQSKVGDMIKPSLVLDVGGQKIGIVGAVTTDTPEIASPGPNIAIEDDVATITAEVKKLQDQGINKIIALTHVGYARDMEAIAKIPGVDVVVGGHSHTLLSNTDDKAAGPYPTMIENPEGYQVPVTQAASYSKYLGELKVVFNDEGVVTSAMGDPILLDKSIVPDEAVLARIKELGAPIEELKGREVSETTAPIDGSRDTCRAQECEMGNLIADAMLDRTADQGVTIAVQNGGGIRASIDEGTITMGEVLTVLPFQNTLATFQITGADLRASIAAGLSEIEEGKGKFPQVAGLKYTFDKSAAPDDRLKSIQTMENGAWVPLEDGKLYTVATNNFVRGGGDGYKLFANNAQNAYDFGPGLEQVVADYLAENRPFTPALDGRITEVSAAAPAPAAAEPEKKAEMTPAAEPEAKMPELPAASSSLTTTAPTVPAGDTAMKAEEEAKMAAEKAAADAAAKAEEEAKAAAMKAEEEAKAAAMKAEEEKMAAEKAAADAAAKAEEEAKAAAMKAEEEAKMAEEKAAADAAAMKAKEEAKAAAMKAEEEKMAAEKAAAEVKTPDLPAMSSTLTTEPPAVPAEEPQKTAMAAPDKPADGAMAQGKEPYVIMRGDNYWKLAVKFYGDGMKWSMLKDANPDLDPDRLPIGGSLVVPAAN</sequence>
<evidence type="ECO:0000256" key="5">
    <source>
        <dbReference type="SAM" id="SignalP"/>
    </source>
</evidence>
<dbReference type="InterPro" id="IPR036779">
    <property type="entry name" value="LysM_dom_sf"/>
</dbReference>
<dbReference type="Proteomes" id="UP001556692">
    <property type="component" value="Unassembled WGS sequence"/>
</dbReference>
<feature type="chain" id="PRO_5047183454" evidence="5">
    <location>
        <begin position="25"/>
        <end position="799"/>
    </location>
</feature>
<dbReference type="SUPFAM" id="SSF56300">
    <property type="entry name" value="Metallo-dependent phosphatases"/>
    <property type="match status" value="1"/>
</dbReference>
<evidence type="ECO:0000256" key="1">
    <source>
        <dbReference type="ARBA" id="ARBA00006654"/>
    </source>
</evidence>
<dbReference type="CDD" id="cd07409">
    <property type="entry name" value="MPP_CD73_N"/>
    <property type="match status" value="1"/>
</dbReference>
<feature type="coiled-coil region" evidence="3">
    <location>
        <begin position="586"/>
        <end position="699"/>
    </location>
</feature>
<evidence type="ECO:0000256" key="2">
    <source>
        <dbReference type="ARBA" id="ARBA00022729"/>
    </source>
</evidence>
<dbReference type="InterPro" id="IPR008334">
    <property type="entry name" value="5'-Nucleotdase_C"/>
</dbReference>
<dbReference type="PROSITE" id="PS51782">
    <property type="entry name" value="LYSM"/>
    <property type="match status" value="1"/>
</dbReference>
<dbReference type="PROSITE" id="PS00785">
    <property type="entry name" value="5_NUCLEOTIDASE_1"/>
    <property type="match status" value="1"/>
</dbReference>
<keyword evidence="8" id="KW-1185">Reference proteome</keyword>
<comment type="similarity">
    <text evidence="1">Belongs to the 5'-nucleotidase family.</text>
</comment>
<feature type="signal peptide" evidence="5">
    <location>
        <begin position="1"/>
        <end position="24"/>
    </location>
</feature>
<dbReference type="RefSeq" id="WP_367952007.1">
    <property type="nucleotide sequence ID" value="NZ_JBDPGJ010000001.1"/>
</dbReference>
<dbReference type="PROSITE" id="PS00786">
    <property type="entry name" value="5_NUCLEOTIDASE_2"/>
    <property type="match status" value="1"/>
</dbReference>
<gene>
    <name evidence="7" type="ORF">ABGN05_00340</name>
</gene>
<dbReference type="SUPFAM" id="SSF55816">
    <property type="entry name" value="5'-nucleotidase (syn. UDP-sugar hydrolase), C-terminal domain"/>
    <property type="match status" value="1"/>
</dbReference>
<feature type="region of interest" description="Disordered" evidence="4">
    <location>
        <begin position="710"/>
        <end position="741"/>
    </location>
</feature>
<dbReference type="PRINTS" id="PR01607">
    <property type="entry name" value="APYRASEFAMLY"/>
</dbReference>
<dbReference type="Gene3D" id="3.10.350.10">
    <property type="entry name" value="LysM domain"/>
    <property type="match status" value="1"/>
</dbReference>
<dbReference type="InterPro" id="IPR036907">
    <property type="entry name" value="5'-Nucleotdase_C_sf"/>
</dbReference>
<dbReference type="Gene3D" id="3.90.780.10">
    <property type="entry name" value="5'-Nucleotidase, C-terminal domain"/>
    <property type="match status" value="1"/>
</dbReference>
<proteinExistence type="inferred from homology"/>
<dbReference type="Gene3D" id="3.60.21.10">
    <property type="match status" value="1"/>
</dbReference>
<dbReference type="InterPro" id="IPR006179">
    <property type="entry name" value="5_nucleotidase/apyrase"/>
</dbReference>
<keyword evidence="2 5" id="KW-0732">Signal</keyword>
<organism evidence="7 8">
    <name type="scientific">Aquibium pacificus</name>
    <dbReference type="NCBI Taxonomy" id="3153579"/>
    <lineage>
        <taxon>Bacteria</taxon>
        <taxon>Pseudomonadati</taxon>
        <taxon>Pseudomonadota</taxon>
        <taxon>Alphaproteobacteria</taxon>
        <taxon>Hyphomicrobiales</taxon>
        <taxon>Phyllobacteriaceae</taxon>
        <taxon>Aquibium</taxon>
    </lineage>
</organism>
<protein>
    <submittedName>
        <fullName evidence="7">5'-nucleotidase C-terminal domain-containing protein</fullName>
    </submittedName>
</protein>
<dbReference type="PANTHER" id="PTHR11575:SF24">
    <property type="entry name" value="5'-NUCLEOTIDASE"/>
    <property type="match status" value="1"/>
</dbReference>
<dbReference type="InterPro" id="IPR018392">
    <property type="entry name" value="LysM"/>
</dbReference>
<dbReference type="EMBL" id="JBDPGJ010000001">
    <property type="protein sequence ID" value="MEX0404102.1"/>
    <property type="molecule type" value="Genomic_DNA"/>
</dbReference>
<name>A0ABV3SBJ9_9HYPH</name>
<dbReference type="PANTHER" id="PTHR11575">
    <property type="entry name" value="5'-NUCLEOTIDASE-RELATED"/>
    <property type="match status" value="1"/>
</dbReference>